<feature type="compositionally biased region" description="Low complexity" evidence="1">
    <location>
        <begin position="181"/>
        <end position="192"/>
    </location>
</feature>
<dbReference type="OrthoDB" id="5242787at2"/>
<proteinExistence type="predicted"/>
<feature type="compositionally biased region" description="Basic and acidic residues" evidence="1">
    <location>
        <begin position="259"/>
        <end position="268"/>
    </location>
</feature>
<feature type="compositionally biased region" description="Low complexity" evidence="1">
    <location>
        <begin position="269"/>
        <end position="283"/>
    </location>
</feature>
<comment type="caution">
    <text evidence="2">The sequence shown here is derived from an EMBL/GenBank/DDBJ whole genome shotgun (WGS) entry which is preliminary data.</text>
</comment>
<organism evidence="2 3">
    <name type="scientific">Bailinhaonella thermotolerans</name>
    <dbReference type="NCBI Taxonomy" id="1070861"/>
    <lineage>
        <taxon>Bacteria</taxon>
        <taxon>Bacillati</taxon>
        <taxon>Actinomycetota</taxon>
        <taxon>Actinomycetes</taxon>
        <taxon>Streptosporangiales</taxon>
        <taxon>Streptosporangiaceae</taxon>
        <taxon>Bailinhaonella</taxon>
    </lineage>
</organism>
<accession>A0A3A4ANG4</accession>
<dbReference type="InterPro" id="IPR012349">
    <property type="entry name" value="Split_barrel_FMN-bd"/>
</dbReference>
<dbReference type="SUPFAM" id="SSF50475">
    <property type="entry name" value="FMN-binding split barrel"/>
    <property type="match status" value="1"/>
</dbReference>
<feature type="region of interest" description="Disordered" evidence="1">
    <location>
        <begin position="147"/>
        <end position="313"/>
    </location>
</feature>
<dbReference type="Gene3D" id="2.30.110.10">
    <property type="entry name" value="Electron Transport, Fmn-binding Protein, Chain A"/>
    <property type="match status" value="1"/>
</dbReference>
<keyword evidence="3" id="KW-1185">Reference proteome</keyword>
<sequence length="313" mass="32874">MLPAMHRHERERFLADVRVGVLGVEDGRGDAAPLLVPVWYRYTPDGTLVVQTPRDAVKTRLLRQAGRFSLCVQDERPPYRYVSVEGPIVDLSDPADPVEREALALRYLPPDEAVRYLDATGDQLTSDITVWMRPQRWRSADFSEFAKRFAGPGGSPAAAPEPAPPAPGPADPPGTAGTGGASDTAGAASGDDGQARRETAPGADAGREDGEDEDSGPGVGPRTGLDLPRPRARRRGGGQTWTDGDLGEDRPAGETAAEPDERAGELPGHKPAARPGAHPGAGPVNEPVVIPVAERGGGVSGVSGTSEWKDVVT</sequence>
<feature type="compositionally biased region" description="Pro residues" evidence="1">
    <location>
        <begin position="159"/>
        <end position="172"/>
    </location>
</feature>
<dbReference type="InterPro" id="IPR024747">
    <property type="entry name" value="Pyridox_Oxase-rel"/>
</dbReference>
<dbReference type="EMBL" id="QZEY01000010">
    <property type="protein sequence ID" value="RJL30089.1"/>
    <property type="molecule type" value="Genomic_DNA"/>
</dbReference>
<dbReference type="Pfam" id="PF12900">
    <property type="entry name" value="Pyridox_ox_2"/>
    <property type="match status" value="1"/>
</dbReference>
<gene>
    <name evidence="2" type="ORF">D5H75_24500</name>
</gene>
<evidence type="ECO:0000256" key="1">
    <source>
        <dbReference type="SAM" id="MobiDB-lite"/>
    </source>
</evidence>
<protein>
    <submittedName>
        <fullName evidence="2">Uncharacterized protein</fullName>
    </submittedName>
</protein>
<evidence type="ECO:0000313" key="2">
    <source>
        <dbReference type="EMBL" id="RJL30089.1"/>
    </source>
</evidence>
<evidence type="ECO:0000313" key="3">
    <source>
        <dbReference type="Proteomes" id="UP000265768"/>
    </source>
</evidence>
<dbReference type="Proteomes" id="UP000265768">
    <property type="component" value="Unassembled WGS sequence"/>
</dbReference>
<reference evidence="2 3" key="1">
    <citation type="submission" date="2018-09" db="EMBL/GenBank/DDBJ databases">
        <title>YIM 75507 draft genome.</title>
        <authorList>
            <person name="Tang S."/>
            <person name="Feng Y."/>
        </authorList>
    </citation>
    <scope>NUCLEOTIDE SEQUENCE [LARGE SCALE GENOMIC DNA]</scope>
    <source>
        <strain evidence="2 3">YIM 75507</strain>
    </source>
</reference>
<name>A0A3A4ANG4_9ACTN</name>
<dbReference type="AlphaFoldDB" id="A0A3A4ANG4"/>